<keyword evidence="2" id="KW-1185">Reference proteome</keyword>
<proteinExistence type="predicted"/>
<organism evidence="1 2">
    <name type="scientific">Corallococcus soli</name>
    <dbReference type="NCBI Taxonomy" id="2710757"/>
    <lineage>
        <taxon>Bacteria</taxon>
        <taxon>Pseudomonadati</taxon>
        <taxon>Myxococcota</taxon>
        <taxon>Myxococcia</taxon>
        <taxon>Myxococcales</taxon>
        <taxon>Cystobacterineae</taxon>
        <taxon>Myxococcaceae</taxon>
        <taxon>Corallococcus</taxon>
    </lineage>
</organism>
<evidence type="ECO:0000313" key="2">
    <source>
        <dbReference type="Proteomes" id="UP001516472"/>
    </source>
</evidence>
<dbReference type="PROSITE" id="PS51257">
    <property type="entry name" value="PROKAR_LIPOPROTEIN"/>
    <property type="match status" value="1"/>
</dbReference>
<dbReference type="PANTHER" id="PTHR31460">
    <property type="match status" value="1"/>
</dbReference>
<dbReference type="RefSeq" id="WP_193348296.1">
    <property type="nucleotide sequence ID" value="NZ_CBCSIP010000462.1"/>
</dbReference>
<evidence type="ECO:0008006" key="3">
    <source>
        <dbReference type="Google" id="ProtNLM"/>
    </source>
</evidence>
<comment type="caution">
    <text evidence="1">The sequence shown here is derived from an EMBL/GenBank/DDBJ whole genome shotgun (WGS) entry which is preliminary data.</text>
</comment>
<accession>A0ABR9PLU4</accession>
<dbReference type="InterPro" id="IPR053224">
    <property type="entry name" value="Sensory_adhesion_molecule"/>
</dbReference>
<dbReference type="InterPro" id="IPR011042">
    <property type="entry name" value="6-blade_b-propeller_TolB-like"/>
</dbReference>
<gene>
    <name evidence="1" type="ORF">G4177_11915</name>
</gene>
<reference evidence="1 2" key="1">
    <citation type="submission" date="2020-02" db="EMBL/GenBank/DDBJ databases">
        <authorList>
            <person name="Babadi Z.K."/>
            <person name="Risdian C."/>
            <person name="Ebrahimipour G.H."/>
            <person name="Wink J."/>
        </authorList>
    </citation>
    <scope>NUCLEOTIDE SEQUENCE [LARGE SCALE GENOMIC DNA]</scope>
    <source>
        <strain evidence="1 2">ZKHCc1 1396</strain>
    </source>
</reference>
<dbReference type="Proteomes" id="UP001516472">
    <property type="component" value="Unassembled WGS sequence"/>
</dbReference>
<dbReference type="EMBL" id="JAAIYO010000003">
    <property type="protein sequence ID" value="MBE4748867.1"/>
    <property type="molecule type" value="Genomic_DNA"/>
</dbReference>
<dbReference type="Gene3D" id="2.120.10.30">
    <property type="entry name" value="TolB, C-terminal domain"/>
    <property type="match status" value="1"/>
</dbReference>
<evidence type="ECO:0000313" key="1">
    <source>
        <dbReference type="EMBL" id="MBE4748867.1"/>
    </source>
</evidence>
<protein>
    <recommendedName>
        <fullName evidence="3">SMP-30/Gluconolactonase/LRE-like region domain-containing protein</fullName>
    </recommendedName>
</protein>
<dbReference type="SUPFAM" id="SSF63829">
    <property type="entry name" value="Calcium-dependent phosphotriesterase"/>
    <property type="match status" value="1"/>
</dbReference>
<dbReference type="PANTHER" id="PTHR31460:SF3">
    <property type="entry name" value="MESOCENTIN"/>
    <property type="match status" value="1"/>
</dbReference>
<name>A0ABR9PLU4_9BACT</name>
<sequence length="323" mass="32894">MRPTRWMSLLTLAAAVTACEPLPEDSGPGLTEVQLPGADFYPEGLAAASDGTLYVGSVGTGAIARARPGELGAHVFVPGRAAFGVYGLAVDEAHDTLWACTYDDALPPAQPAHLAAYALGTGELKASHALPGASGFCNDVTLDAVGNVYATDTFANTVVRLALGDDALTTWASDAAFAPTAEGNFTLNGIAFDKSGGLYVVKSDTGTLFFIAIQMDGSAAAPVTIPVAPALESPDGLEWVDAQRLLVVENAPGRATLVTLTGDTGTAEVLANGFVEPTAAALTEEGAWVLEGQLGFLFGGPGAPSLPFRAHRLAVPPATTPGT</sequence>